<proteinExistence type="predicted"/>
<reference evidence="2" key="2">
    <citation type="submission" date="2021-04" db="EMBL/GenBank/DDBJ databases">
        <authorList>
            <person name="Gilroy R."/>
        </authorList>
    </citation>
    <scope>NUCLEOTIDE SEQUENCE</scope>
    <source>
        <strain evidence="2">CHK130-7132</strain>
    </source>
</reference>
<protein>
    <submittedName>
        <fullName evidence="2">M23 family metallopeptidase</fullName>
    </submittedName>
</protein>
<dbReference type="PANTHER" id="PTHR21666">
    <property type="entry name" value="PEPTIDASE-RELATED"/>
    <property type="match status" value="1"/>
</dbReference>
<name>A0A9D2PYH0_9MICO</name>
<comment type="caution">
    <text evidence="2">The sequence shown here is derived from an EMBL/GenBank/DDBJ whole genome shotgun (WGS) entry which is preliminary data.</text>
</comment>
<evidence type="ECO:0000313" key="2">
    <source>
        <dbReference type="EMBL" id="HJC69663.1"/>
    </source>
</evidence>
<gene>
    <name evidence="2" type="ORF">H9932_08315</name>
</gene>
<reference evidence="2" key="1">
    <citation type="journal article" date="2021" name="PeerJ">
        <title>Extensive microbial diversity within the chicken gut microbiome revealed by metagenomics and culture.</title>
        <authorList>
            <person name="Gilroy R."/>
            <person name="Ravi A."/>
            <person name="Getino M."/>
            <person name="Pursley I."/>
            <person name="Horton D.L."/>
            <person name="Alikhan N.F."/>
            <person name="Baker D."/>
            <person name="Gharbi K."/>
            <person name="Hall N."/>
            <person name="Watson M."/>
            <person name="Adriaenssens E.M."/>
            <person name="Foster-Nyarko E."/>
            <person name="Jarju S."/>
            <person name="Secka A."/>
            <person name="Antonio M."/>
            <person name="Oren A."/>
            <person name="Chaudhuri R.R."/>
            <person name="La Ragione R."/>
            <person name="Hildebrand F."/>
            <person name="Pallen M.J."/>
        </authorList>
    </citation>
    <scope>NUCLEOTIDE SEQUENCE</scope>
    <source>
        <strain evidence="2">CHK130-7132</strain>
    </source>
</reference>
<feature type="domain" description="M23ase beta-sheet core" evidence="1">
    <location>
        <begin position="99"/>
        <end position="190"/>
    </location>
</feature>
<dbReference type="InterPro" id="IPR050570">
    <property type="entry name" value="Cell_wall_metabolism_enzyme"/>
</dbReference>
<evidence type="ECO:0000313" key="3">
    <source>
        <dbReference type="Proteomes" id="UP000823854"/>
    </source>
</evidence>
<dbReference type="Gene3D" id="2.70.70.10">
    <property type="entry name" value="Glucose Permease (Domain IIA)"/>
    <property type="match status" value="1"/>
</dbReference>
<dbReference type="AlphaFoldDB" id="A0A9D2PYH0"/>
<dbReference type="SUPFAM" id="SSF51261">
    <property type="entry name" value="Duplicated hybrid motif"/>
    <property type="match status" value="1"/>
</dbReference>
<evidence type="ECO:0000259" key="1">
    <source>
        <dbReference type="Pfam" id="PF01551"/>
    </source>
</evidence>
<dbReference type="Proteomes" id="UP000823854">
    <property type="component" value="Unassembled WGS sequence"/>
</dbReference>
<dbReference type="CDD" id="cd12797">
    <property type="entry name" value="M23_peptidase"/>
    <property type="match status" value="1"/>
</dbReference>
<accession>A0A9D2PYH0</accession>
<dbReference type="InterPro" id="IPR011055">
    <property type="entry name" value="Dup_hybrid_motif"/>
</dbReference>
<dbReference type="GO" id="GO:0004222">
    <property type="term" value="F:metalloendopeptidase activity"/>
    <property type="evidence" value="ECO:0007669"/>
    <property type="project" value="TreeGrafter"/>
</dbReference>
<dbReference type="PANTHER" id="PTHR21666:SF270">
    <property type="entry name" value="MUREIN HYDROLASE ACTIVATOR ENVC"/>
    <property type="match status" value="1"/>
</dbReference>
<dbReference type="InterPro" id="IPR016047">
    <property type="entry name" value="M23ase_b-sheet_dom"/>
</dbReference>
<sequence length="216" mass="23038">MNATDGPGEAAPLLLGYPLRGSWRAENSPASRVPSHGTSAFALDHALDLVPVDERGRSAPIRPRSLLRSEPPEVFHGFGREVLSPTSGVIETVHDGEADHAAHRGVPSICYALTQGRRVVAGWRAVAGNHVILRARHGDEPVHVVLCHLRRGSIAVRRGQEVTTGEPIARCGNSGNSTEPHLHLQAMTAAEPRSARPVAFTFPGGLPRNGTVVQVQ</sequence>
<dbReference type="EMBL" id="DWWC01000166">
    <property type="protein sequence ID" value="HJC69663.1"/>
    <property type="molecule type" value="Genomic_DNA"/>
</dbReference>
<dbReference type="Pfam" id="PF01551">
    <property type="entry name" value="Peptidase_M23"/>
    <property type="match status" value="1"/>
</dbReference>
<organism evidence="2 3">
    <name type="scientific">Candidatus Brachybacterium intestinipullorum</name>
    <dbReference type="NCBI Taxonomy" id="2838512"/>
    <lineage>
        <taxon>Bacteria</taxon>
        <taxon>Bacillati</taxon>
        <taxon>Actinomycetota</taxon>
        <taxon>Actinomycetes</taxon>
        <taxon>Micrococcales</taxon>
        <taxon>Dermabacteraceae</taxon>
        <taxon>Brachybacterium</taxon>
    </lineage>
</organism>